<name>A0A6H9YTA3_9ACTN</name>
<evidence type="ECO:0000313" key="2">
    <source>
        <dbReference type="EMBL" id="KAB2350111.1"/>
    </source>
</evidence>
<keyword evidence="1" id="KW-0472">Membrane</keyword>
<dbReference type="RefSeq" id="WP_151559730.1">
    <property type="nucleotide sequence ID" value="NZ_WBMT01000004.1"/>
</dbReference>
<dbReference type="AlphaFoldDB" id="A0A6H9YTA3"/>
<dbReference type="EMBL" id="WBMT01000004">
    <property type="protein sequence ID" value="KAB2350111.1"/>
    <property type="molecule type" value="Genomic_DNA"/>
</dbReference>
<evidence type="ECO:0000256" key="1">
    <source>
        <dbReference type="SAM" id="Phobius"/>
    </source>
</evidence>
<accession>A0A6H9YTA3</accession>
<organism evidence="2 3">
    <name type="scientific">Actinomadura rudentiformis</name>
    <dbReference type="NCBI Taxonomy" id="359158"/>
    <lineage>
        <taxon>Bacteria</taxon>
        <taxon>Bacillati</taxon>
        <taxon>Actinomycetota</taxon>
        <taxon>Actinomycetes</taxon>
        <taxon>Streptosporangiales</taxon>
        <taxon>Thermomonosporaceae</taxon>
        <taxon>Actinomadura</taxon>
    </lineage>
</organism>
<dbReference type="Proteomes" id="UP000468735">
    <property type="component" value="Unassembled WGS sequence"/>
</dbReference>
<feature type="transmembrane region" description="Helical" evidence="1">
    <location>
        <begin position="16"/>
        <end position="37"/>
    </location>
</feature>
<proteinExistence type="predicted"/>
<sequence length="222" mass="24075">MHTPGEPSDLEEPRVLWARAATTAIACAAGLLSANVVRLRPDGLNSDASGAGWWTLTLSPDEEAVFSGQDDFSHTHLGDEPVDLLAGLPDRLSWPQLREDLRARALGFVYWYTGGAWHRAPYPEDLEDDGLDASLSFLADEAELTIMLVEDHPRTEDAGRTVAGFLDRAKDRRLHPDDVIALLAAINPQVATDPARVKAALDMATRTGLLEGTTPPLFTADV</sequence>
<keyword evidence="3" id="KW-1185">Reference proteome</keyword>
<protein>
    <submittedName>
        <fullName evidence="2">Uncharacterized protein</fullName>
    </submittedName>
</protein>
<keyword evidence="1" id="KW-0812">Transmembrane</keyword>
<dbReference type="OrthoDB" id="4507101at2"/>
<gene>
    <name evidence="2" type="ORF">F8566_09885</name>
</gene>
<reference evidence="2 3" key="1">
    <citation type="submission" date="2019-09" db="EMBL/GenBank/DDBJ databases">
        <title>Actinomadura physcomitrii sp. nov., a novel actinomycete isolated from moss [Physcomitrium sphaericum (Ludw) Fuernr].</title>
        <authorList>
            <person name="Zhuang X."/>
            <person name="Liu C."/>
        </authorList>
    </citation>
    <scope>NUCLEOTIDE SEQUENCE [LARGE SCALE GENOMIC DNA]</scope>
    <source>
        <strain evidence="2 3">HMC1</strain>
    </source>
</reference>
<evidence type="ECO:0000313" key="3">
    <source>
        <dbReference type="Proteomes" id="UP000468735"/>
    </source>
</evidence>
<comment type="caution">
    <text evidence="2">The sequence shown here is derived from an EMBL/GenBank/DDBJ whole genome shotgun (WGS) entry which is preliminary data.</text>
</comment>
<keyword evidence="1" id="KW-1133">Transmembrane helix</keyword>